<dbReference type="PANTHER" id="PTHR21321">
    <property type="entry name" value="PNAS-3 RELATED"/>
    <property type="match status" value="1"/>
</dbReference>
<dbReference type="InterPro" id="IPR012340">
    <property type="entry name" value="NA-bd_OB-fold"/>
</dbReference>
<keyword evidence="8" id="KW-1185">Reference proteome</keyword>
<dbReference type="GO" id="GO:0034475">
    <property type="term" value="P:U4 snRNA 3'-end processing"/>
    <property type="evidence" value="ECO:0007669"/>
    <property type="project" value="TreeGrafter"/>
</dbReference>
<dbReference type="GO" id="GO:0071035">
    <property type="term" value="P:nuclear polyadenylation-dependent rRNA catabolic process"/>
    <property type="evidence" value="ECO:0007669"/>
    <property type="project" value="EnsemblFungi"/>
</dbReference>
<comment type="subcellular location">
    <subcellularLocation>
        <location evidence="1">Nucleus</location>
    </subcellularLocation>
</comment>
<evidence type="ECO:0000259" key="6">
    <source>
        <dbReference type="Pfam" id="PF18311"/>
    </source>
</evidence>
<accession>A0A1E4SE00</accession>
<dbReference type="GeneID" id="30985366"/>
<evidence type="ECO:0000313" key="7">
    <source>
        <dbReference type="EMBL" id="ODV77622.1"/>
    </source>
</evidence>
<dbReference type="SUPFAM" id="SSF54791">
    <property type="entry name" value="Eukaryotic type KH-domain (KH-domain type I)"/>
    <property type="match status" value="1"/>
</dbReference>
<dbReference type="Proteomes" id="UP000094285">
    <property type="component" value="Unassembled WGS sequence"/>
</dbReference>
<dbReference type="GO" id="GO:0003723">
    <property type="term" value="F:RNA binding"/>
    <property type="evidence" value="ECO:0007669"/>
    <property type="project" value="UniProtKB-KW"/>
</dbReference>
<dbReference type="RefSeq" id="XP_020062744.1">
    <property type="nucleotide sequence ID" value="XM_020211230.1"/>
</dbReference>
<dbReference type="GO" id="GO:0071038">
    <property type="term" value="P:TRAMP-dependent tRNA surveillance pathway"/>
    <property type="evidence" value="ECO:0007669"/>
    <property type="project" value="EnsemblFungi"/>
</dbReference>
<sequence length="269" mass="29948">MSQRIIIPGDSLSIETEGIKTSIGPGIYKNPKSQKVIPSSAGILNVKVNKKNTNQVVYTDSNSKRYIPQANDFVIGIVVGVIGEQYKIQLQEYSTNVLLSMMAFPNATKKNRPNLKNGQAVYARVSQAIPEIDIEIECIDPVTGKDGGFGLLDESGYIFDVNLNFARELLFNPSNIFLETLASRCQFEIAIGINGKIWIKCGDGLKIDKDETKDEKEDDDEDTPRKVDTSNSYLKDLKATLAAARFLTRCQFIRPEELDNELTEAFRAN</sequence>
<evidence type="ECO:0008006" key="9">
    <source>
        <dbReference type="Google" id="ProtNLM"/>
    </source>
</evidence>
<dbReference type="Pfam" id="PF21262">
    <property type="entry name" value="RRP40_S1"/>
    <property type="match status" value="1"/>
</dbReference>
<dbReference type="InterPro" id="IPR041054">
    <property type="entry name" value="Rrp40_N_euk"/>
</dbReference>
<dbReference type="Gene3D" id="2.40.50.100">
    <property type="match status" value="1"/>
</dbReference>
<evidence type="ECO:0000313" key="8">
    <source>
        <dbReference type="Proteomes" id="UP000094285"/>
    </source>
</evidence>
<dbReference type="GO" id="GO:0000176">
    <property type="term" value="C:nuclear exosome (RNase complex)"/>
    <property type="evidence" value="ECO:0007669"/>
    <property type="project" value="EnsemblFungi"/>
</dbReference>
<evidence type="ECO:0000256" key="2">
    <source>
        <dbReference type="ARBA" id="ARBA00022490"/>
    </source>
</evidence>
<dbReference type="SUPFAM" id="SSF50249">
    <property type="entry name" value="Nucleic acid-binding proteins"/>
    <property type="match status" value="1"/>
</dbReference>
<dbReference type="EMBL" id="KV453915">
    <property type="protein sequence ID" value="ODV77622.1"/>
    <property type="molecule type" value="Genomic_DNA"/>
</dbReference>
<feature type="domain" description="Exosome complex exonuclease Rrp40 N-terminal" evidence="6">
    <location>
        <begin position="22"/>
        <end position="65"/>
    </location>
</feature>
<protein>
    <recommendedName>
        <fullName evidence="9">Ribosomal RNA-processing protein 40</fullName>
    </recommendedName>
</protein>
<name>A0A1E4SE00_9ASCO</name>
<dbReference type="GO" id="GO:0000177">
    <property type="term" value="C:cytoplasmic exosome (RNase complex)"/>
    <property type="evidence" value="ECO:0007669"/>
    <property type="project" value="EnsemblFungi"/>
</dbReference>
<dbReference type="InterPro" id="IPR004088">
    <property type="entry name" value="KH_dom_type_1"/>
</dbReference>
<reference evidence="8" key="1">
    <citation type="submission" date="2016-05" db="EMBL/GenBank/DDBJ databases">
        <title>Comparative genomics of biotechnologically important yeasts.</title>
        <authorList>
            <consortium name="DOE Joint Genome Institute"/>
            <person name="Riley R."/>
            <person name="Haridas S."/>
            <person name="Wolfe K.H."/>
            <person name="Lopes M.R."/>
            <person name="Hittinger C.T."/>
            <person name="Goker M."/>
            <person name="Salamov A."/>
            <person name="Wisecaver J."/>
            <person name="Long T.M."/>
            <person name="Aerts A.L."/>
            <person name="Barry K."/>
            <person name="Choi C."/>
            <person name="Clum A."/>
            <person name="Coughlan A.Y."/>
            <person name="Deshpande S."/>
            <person name="Douglass A.P."/>
            <person name="Hanson S.J."/>
            <person name="Klenk H.-P."/>
            <person name="Labutti K."/>
            <person name="Lapidus A."/>
            <person name="Lindquist E."/>
            <person name="Lipzen A."/>
            <person name="Meier-Kolthoff J.P."/>
            <person name="Ohm R.A."/>
            <person name="Otillar R.P."/>
            <person name="Pangilinan J."/>
            <person name="Peng Y."/>
            <person name="Rokas A."/>
            <person name="Rosa C.A."/>
            <person name="Scheuner C."/>
            <person name="Sibirny A.A."/>
            <person name="Slot J.C."/>
            <person name="Stielow J.B."/>
            <person name="Sun H."/>
            <person name="Kurtzman C.P."/>
            <person name="Blackwell M."/>
            <person name="Grigoriev I.V."/>
            <person name="Jeffries T.W."/>
        </authorList>
    </citation>
    <scope>NUCLEOTIDE SEQUENCE [LARGE SCALE GENOMIC DNA]</scope>
    <source>
        <strain evidence="8">NRRL Y-17324</strain>
    </source>
</reference>
<dbReference type="GO" id="GO:0005730">
    <property type="term" value="C:nucleolus"/>
    <property type="evidence" value="ECO:0007669"/>
    <property type="project" value="EnsemblFungi"/>
</dbReference>
<dbReference type="Gene3D" id="2.40.50.140">
    <property type="entry name" value="Nucleic acid-binding proteins"/>
    <property type="match status" value="1"/>
</dbReference>
<evidence type="ECO:0000256" key="3">
    <source>
        <dbReference type="ARBA" id="ARBA00022835"/>
    </source>
</evidence>
<keyword evidence="2" id="KW-0963">Cytoplasm</keyword>
<dbReference type="InterPro" id="IPR036612">
    <property type="entry name" value="KH_dom_type_1_sf"/>
</dbReference>
<dbReference type="GO" id="GO:0030145">
    <property type="term" value="F:manganese ion binding"/>
    <property type="evidence" value="ECO:0007669"/>
    <property type="project" value="EnsemblFungi"/>
</dbReference>
<dbReference type="STRING" id="984487.A0A1E4SE00"/>
<proteinExistence type="predicted"/>
<dbReference type="GO" id="GO:0000467">
    <property type="term" value="P:exonucleolytic trimming to generate mature 3'-end of 5.8S rRNA from tricistronic rRNA transcript (SSU-rRNA, 5.8S rRNA, LSU-rRNA)"/>
    <property type="evidence" value="ECO:0007669"/>
    <property type="project" value="EnsemblFungi"/>
</dbReference>
<dbReference type="Pfam" id="PF15985">
    <property type="entry name" value="KH_6"/>
    <property type="match status" value="1"/>
</dbReference>
<dbReference type="Pfam" id="PF18311">
    <property type="entry name" value="Rrp40_N"/>
    <property type="match status" value="1"/>
</dbReference>
<dbReference type="AlphaFoldDB" id="A0A1E4SE00"/>
<feature type="domain" description="K Homology" evidence="5">
    <location>
        <begin position="156"/>
        <end position="203"/>
    </location>
</feature>
<gene>
    <name evidence="7" type="ORF">CANTADRAFT_8065</name>
</gene>
<dbReference type="OrthoDB" id="340500at2759"/>
<dbReference type="Gene3D" id="3.30.1370.10">
    <property type="entry name" value="K Homology domain, type 1"/>
    <property type="match status" value="1"/>
</dbReference>
<evidence type="ECO:0000259" key="5">
    <source>
        <dbReference type="Pfam" id="PF15985"/>
    </source>
</evidence>
<dbReference type="FunFam" id="2.40.50.140:FF:000127">
    <property type="entry name" value="Exosome complex component RRP40"/>
    <property type="match status" value="1"/>
</dbReference>
<keyword evidence="4" id="KW-0694">RNA-binding</keyword>
<dbReference type="PANTHER" id="PTHR21321:SF1">
    <property type="entry name" value="EXOSOME COMPLEX COMPONENT RRP40"/>
    <property type="match status" value="1"/>
</dbReference>
<dbReference type="GO" id="GO:0071051">
    <property type="term" value="P:poly(A)-dependent snoRNA 3'-end processing"/>
    <property type="evidence" value="ECO:0007669"/>
    <property type="project" value="TreeGrafter"/>
</dbReference>
<keyword evidence="3" id="KW-0271">Exosome</keyword>
<dbReference type="InterPro" id="IPR026699">
    <property type="entry name" value="Exosome_RNA_bind1/RRP40/RRP4"/>
</dbReference>
<dbReference type="GO" id="GO:0071034">
    <property type="term" value="P:CUT catabolic process"/>
    <property type="evidence" value="ECO:0007669"/>
    <property type="project" value="TreeGrafter"/>
</dbReference>
<evidence type="ECO:0000256" key="4">
    <source>
        <dbReference type="ARBA" id="ARBA00022884"/>
    </source>
</evidence>
<organism evidence="7 8">
    <name type="scientific">Suhomyces tanzawaensis NRRL Y-17324</name>
    <dbReference type="NCBI Taxonomy" id="984487"/>
    <lineage>
        <taxon>Eukaryota</taxon>
        <taxon>Fungi</taxon>
        <taxon>Dikarya</taxon>
        <taxon>Ascomycota</taxon>
        <taxon>Saccharomycotina</taxon>
        <taxon>Pichiomycetes</taxon>
        <taxon>Debaryomycetaceae</taxon>
        <taxon>Suhomyces</taxon>
    </lineage>
</organism>
<evidence type="ECO:0000256" key="1">
    <source>
        <dbReference type="ARBA" id="ARBA00004123"/>
    </source>
</evidence>